<accession>A0A7W3N1X1</accession>
<evidence type="ECO:0000256" key="1">
    <source>
        <dbReference type="SAM" id="Coils"/>
    </source>
</evidence>
<sequence>MTEMTIDQHRKALAEIKAQMAALRREYGMNALEGARDHADAALAADAAEAAAALVKVSGALAAAGPRLDEYWRKGEELRRRANEHIRAINAKVKAARQERENAAQARAIRAKTCGSCFTVHAGECY</sequence>
<keyword evidence="1" id="KW-0175">Coiled coil</keyword>
<organism evidence="2 3">
    <name type="scientific">Thermomonospora cellulosilytica</name>
    <dbReference type="NCBI Taxonomy" id="1411118"/>
    <lineage>
        <taxon>Bacteria</taxon>
        <taxon>Bacillati</taxon>
        <taxon>Actinomycetota</taxon>
        <taxon>Actinomycetes</taxon>
        <taxon>Streptosporangiales</taxon>
        <taxon>Thermomonosporaceae</taxon>
        <taxon>Thermomonospora</taxon>
    </lineage>
</organism>
<keyword evidence="3" id="KW-1185">Reference proteome</keyword>
<dbReference type="EMBL" id="JACJII010000001">
    <property type="protein sequence ID" value="MBA9005962.1"/>
    <property type="molecule type" value="Genomic_DNA"/>
</dbReference>
<dbReference type="AlphaFoldDB" id="A0A7W3N1X1"/>
<proteinExistence type="predicted"/>
<feature type="coiled-coil region" evidence="1">
    <location>
        <begin position="79"/>
        <end position="106"/>
    </location>
</feature>
<evidence type="ECO:0000313" key="3">
    <source>
        <dbReference type="Proteomes" id="UP000539313"/>
    </source>
</evidence>
<evidence type="ECO:0000313" key="2">
    <source>
        <dbReference type="EMBL" id="MBA9005962.1"/>
    </source>
</evidence>
<comment type="caution">
    <text evidence="2">The sequence shown here is derived from an EMBL/GenBank/DDBJ whole genome shotgun (WGS) entry which is preliminary data.</text>
</comment>
<protein>
    <submittedName>
        <fullName evidence="2">Cytochrome c556</fullName>
    </submittedName>
</protein>
<gene>
    <name evidence="2" type="ORF">HNR21_004844</name>
</gene>
<name>A0A7W3N1X1_9ACTN</name>
<dbReference type="Proteomes" id="UP000539313">
    <property type="component" value="Unassembled WGS sequence"/>
</dbReference>
<dbReference type="RefSeq" id="WP_182707013.1">
    <property type="nucleotide sequence ID" value="NZ_JACJII010000001.1"/>
</dbReference>
<reference evidence="2 3" key="1">
    <citation type="submission" date="2020-08" db="EMBL/GenBank/DDBJ databases">
        <title>Sequencing the genomes of 1000 actinobacteria strains.</title>
        <authorList>
            <person name="Klenk H.-P."/>
        </authorList>
    </citation>
    <scope>NUCLEOTIDE SEQUENCE [LARGE SCALE GENOMIC DNA]</scope>
    <source>
        <strain evidence="2 3">DSM 45823</strain>
    </source>
</reference>